<dbReference type="InterPro" id="IPR041588">
    <property type="entry name" value="Integrase_H2C2"/>
</dbReference>
<comment type="caution">
    <text evidence="2">The sequence shown here is derived from an EMBL/GenBank/DDBJ whole genome shotgun (WGS) entry which is preliminary data.</text>
</comment>
<dbReference type="Gene3D" id="1.10.340.70">
    <property type="match status" value="1"/>
</dbReference>
<accession>A0A392U5K5</accession>
<evidence type="ECO:0000313" key="2">
    <source>
        <dbReference type="EMBL" id="MCI68803.1"/>
    </source>
</evidence>
<dbReference type="PANTHER" id="PTHR47266">
    <property type="entry name" value="ENDONUCLEASE-RELATED"/>
    <property type="match status" value="1"/>
</dbReference>
<dbReference type="AlphaFoldDB" id="A0A392U5K5"/>
<reference evidence="2 3" key="1">
    <citation type="journal article" date="2018" name="Front. Plant Sci.">
        <title>Red Clover (Trifolium pratense) and Zigzag Clover (T. medium) - A Picture of Genomic Similarities and Differences.</title>
        <authorList>
            <person name="Dluhosova J."/>
            <person name="Istvanek J."/>
            <person name="Nedelnik J."/>
            <person name="Repkova J."/>
        </authorList>
    </citation>
    <scope>NUCLEOTIDE SEQUENCE [LARGE SCALE GENOMIC DNA]</scope>
    <source>
        <strain evidence="3">cv. 10/8</strain>
        <tissue evidence="2">Leaf</tissue>
    </source>
</reference>
<proteinExistence type="predicted"/>
<name>A0A392U5K5_9FABA</name>
<sequence>MLLCVSEVEARRIMKEIHGGSCGSHIGARSLDGKVMRAGFYWTSLHHDAARHVKSCDKCQRFSNLHHAPGEPLKS</sequence>
<evidence type="ECO:0000259" key="1">
    <source>
        <dbReference type="Pfam" id="PF17921"/>
    </source>
</evidence>
<dbReference type="InterPro" id="IPR052160">
    <property type="entry name" value="Gypsy_RT_Integrase-like"/>
</dbReference>
<feature type="non-terminal residue" evidence="2">
    <location>
        <position position="75"/>
    </location>
</feature>
<dbReference type="Proteomes" id="UP000265520">
    <property type="component" value="Unassembled WGS sequence"/>
</dbReference>
<feature type="domain" description="Integrase zinc-binding" evidence="1">
    <location>
        <begin position="8"/>
        <end position="62"/>
    </location>
</feature>
<keyword evidence="3" id="KW-1185">Reference proteome</keyword>
<organism evidence="2 3">
    <name type="scientific">Trifolium medium</name>
    <dbReference type="NCBI Taxonomy" id="97028"/>
    <lineage>
        <taxon>Eukaryota</taxon>
        <taxon>Viridiplantae</taxon>
        <taxon>Streptophyta</taxon>
        <taxon>Embryophyta</taxon>
        <taxon>Tracheophyta</taxon>
        <taxon>Spermatophyta</taxon>
        <taxon>Magnoliopsida</taxon>
        <taxon>eudicotyledons</taxon>
        <taxon>Gunneridae</taxon>
        <taxon>Pentapetalae</taxon>
        <taxon>rosids</taxon>
        <taxon>fabids</taxon>
        <taxon>Fabales</taxon>
        <taxon>Fabaceae</taxon>
        <taxon>Papilionoideae</taxon>
        <taxon>50 kb inversion clade</taxon>
        <taxon>NPAAA clade</taxon>
        <taxon>Hologalegina</taxon>
        <taxon>IRL clade</taxon>
        <taxon>Trifolieae</taxon>
        <taxon>Trifolium</taxon>
    </lineage>
</organism>
<dbReference type="EMBL" id="LXQA010743352">
    <property type="protein sequence ID" value="MCI68803.1"/>
    <property type="molecule type" value="Genomic_DNA"/>
</dbReference>
<dbReference type="Pfam" id="PF17921">
    <property type="entry name" value="Integrase_H2C2"/>
    <property type="match status" value="1"/>
</dbReference>
<evidence type="ECO:0000313" key="3">
    <source>
        <dbReference type="Proteomes" id="UP000265520"/>
    </source>
</evidence>
<protein>
    <recommendedName>
        <fullName evidence="1">Integrase zinc-binding domain-containing protein</fullName>
    </recommendedName>
</protein>